<keyword evidence="2" id="KW-0732">Signal</keyword>
<evidence type="ECO:0000256" key="1">
    <source>
        <dbReference type="SAM" id="MobiDB-lite"/>
    </source>
</evidence>
<gene>
    <name evidence="3" type="ORF">PVAND_011153</name>
</gene>
<feature type="signal peptide" evidence="2">
    <location>
        <begin position="1"/>
        <end position="18"/>
    </location>
</feature>
<dbReference type="OrthoDB" id="6627027at2759"/>
<evidence type="ECO:0000313" key="4">
    <source>
        <dbReference type="Proteomes" id="UP001107558"/>
    </source>
</evidence>
<dbReference type="Proteomes" id="UP001107558">
    <property type="component" value="Chromosome 1"/>
</dbReference>
<dbReference type="EMBL" id="JADBJN010000001">
    <property type="protein sequence ID" value="KAG5681744.1"/>
    <property type="molecule type" value="Genomic_DNA"/>
</dbReference>
<protein>
    <submittedName>
        <fullName evidence="3">Uncharacterized protein</fullName>
    </submittedName>
</protein>
<accession>A0A9J6CIM3</accession>
<sequence length="195" mass="19252">MNSFVMFAVFALAAVANCEPPSGYNYNRPASIGSGVSSAGNTFGGGAFGGSGGGYQQEAIGASTNEGLNVDPELLEKVKQILLREESQASAGGHSAGGFGGAPSSSYGVPQAQYGPPAQQPARVVGIILENTQPAIQVAQYKQQSQAAGGVSGGFGGYPSGPSSFGVAPAVNAPSSSYGVPAAPARPSSSYGAPF</sequence>
<reference evidence="3" key="1">
    <citation type="submission" date="2021-03" db="EMBL/GenBank/DDBJ databases">
        <title>Chromosome level genome of the anhydrobiotic midge Polypedilum vanderplanki.</title>
        <authorList>
            <person name="Yoshida Y."/>
            <person name="Kikawada T."/>
            <person name="Gusev O."/>
        </authorList>
    </citation>
    <scope>NUCLEOTIDE SEQUENCE</scope>
    <source>
        <strain evidence="3">NIAS01</strain>
        <tissue evidence="3">Whole body or cell culture</tissue>
    </source>
</reference>
<feature type="region of interest" description="Disordered" evidence="1">
    <location>
        <begin position="175"/>
        <end position="195"/>
    </location>
</feature>
<evidence type="ECO:0000256" key="2">
    <source>
        <dbReference type="SAM" id="SignalP"/>
    </source>
</evidence>
<proteinExistence type="predicted"/>
<name>A0A9J6CIM3_POLVA</name>
<feature type="chain" id="PRO_5039922633" evidence="2">
    <location>
        <begin position="19"/>
        <end position="195"/>
    </location>
</feature>
<evidence type="ECO:0000313" key="3">
    <source>
        <dbReference type="EMBL" id="KAG5681744.1"/>
    </source>
</evidence>
<organism evidence="3 4">
    <name type="scientific">Polypedilum vanderplanki</name>
    <name type="common">Sleeping chironomid midge</name>
    <dbReference type="NCBI Taxonomy" id="319348"/>
    <lineage>
        <taxon>Eukaryota</taxon>
        <taxon>Metazoa</taxon>
        <taxon>Ecdysozoa</taxon>
        <taxon>Arthropoda</taxon>
        <taxon>Hexapoda</taxon>
        <taxon>Insecta</taxon>
        <taxon>Pterygota</taxon>
        <taxon>Neoptera</taxon>
        <taxon>Endopterygota</taxon>
        <taxon>Diptera</taxon>
        <taxon>Nematocera</taxon>
        <taxon>Chironomoidea</taxon>
        <taxon>Chironomidae</taxon>
        <taxon>Chironominae</taxon>
        <taxon>Polypedilum</taxon>
        <taxon>Polypedilum</taxon>
    </lineage>
</organism>
<comment type="caution">
    <text evidence="3">The sequence shown here is derived from an EMBL/GenBank/DDBJ whole genome shotgun (WGS) entry which is preliminary data.</text>
</comment>
<dbReference type="AlphaFoldDB" id="A0A9J6CIM3"/>
<keyword evidence="4" id="KW-1185">Reference proteome</keyword>